<evidence type="ECO:0000313" key="1">
    <source>
        <dbReference type="EMBL" id="VVN34840.1"/>
    </source>
</evidence>
<dbReference type="EMBL" id="CABVGZ010000077">
    <property type="protein sequence ID" value="VVN34840.1"/>
    <property type="molecule type" value="Genomic_DNA"/>
</dbReference>
<evidence type="ECO:0000313" key="2">
    <source>
        <dbReference type="Proteomes" id="UP000326241"/>
    </source>
</evidence>
<reference evidence="1 2" key="1">
    <citation type="submission" date="2019-09" db="EMBL/GenBank/DDBJ databases">
        <authorList>
            <person name="Chandra G."/>
            <person name="Truman W A."/>
        </authorList>
    </citation>
    <scope>NUCLEOTIDE SEQUENCE [LARGE SCALE GENOMIC DNA]</scope>
    <source>
        <strain evidence="1">PS624</strain>
    </source>
</reference>
<protein>
    <submittedName>
        <fullName evidence="1">Uncharacterized protein</fullName>
    </submittedName>
</protein>
<dbReference type="AlphaFoldDB" id="A0A5E6X184"/>
<proteinExistence type="predicted"/>
<gene>
    <name evidence="1" type="ORF">PS624_05050</name>
</gene>
<accession>A0A5E6X184</accession>
<sequence>MEFIKLNLQRPESYSFVSEVGSFNLSRNVPIPLGQRVQVVYEGVVYTGTVTDYFSTSSGSCAMGVNLEVDAGLEVKYFLAHKNPIITCL</sequence>
<organism evidence="1 2">
    <name type="scientific">Pseudomonas fluorescens</name>
    <dbReference type="NCBI Taxonomy" id="294"/>
    <lineage>
        <taxon>Bacteria</taxon>
        <taxon>Pseudomonadati</taxon>
        <taxon>Pseudomonadota</taxon>
        <taxon>Gammaproteobacteria</taxon>
        <taxon>Pseudomonadales</taxon>
        <taxon>Pseudomonadaceae</taxon>
        <taxon>Pseudomonas</taxon>
    </lineage>
</organism>
<name>A0A5E6X184_PSEFL</name>
<dbReference type="Proteomes" id="UP000326241">
    <property type="component" value="Unassembled WGS sequence"/>
</dbReference>